<evidence type="ECO:0000313" key="2">
    <source>
        <dbReference type="Proteomes" id="UP001157418"/>
    </source>
</evidence>
<accession>A0AAU9M1K8</accession>
<protein>
    <submittedName>
        <fullName evidence="1">Uncharacterized protein</fullName>
    </submittedName>
</protein>
<dbReference type="AlphaFoldDB" id="A0AAU9M1K8"/>
<gene>
    <name evidence="1" type="ORF">LVIROSA_LOCUS9103</name>
</gene>
<reference evidence="1 2" key="1">
    <citation type="submission" date="2022-01" db="EMBL/GenBank/DDBJ databases">
        <authorList>
            <person name="Xiong W."/>
            <person name="Schranz E."/>
        </authorList>
    </citation>
    <scope>NUCLEOTIDE SEQUENCE [LARGE SCALE GENOMIC DNA]</scope>
</reference>
<evidence type="ECO:0000313" key="1">
    <source>
        <dbReference type="EMBL" id="CAH1421719.1"/>
    </source>
</evidence>
<proteinExistence type="predicted"/>
<dbReference type="EMBL" id="CAKMRJ010001112">
    <property type="protein sequence ID" value="CAH1421719.1"/>
    <property type="molecule type" value="Genomic_DNA"/>
</dbReference>
<sequence>MGFLNPAHQSRLQFPTTNTVATIYVIPKPHRWIWTLNPPFKETNASHIPSPISSTTINIFLTSSKLLSLFMVTTAQPPILKFNRKSNNIYSRQPPTPHQPPILPSPTAGYINHLSPTVLLIADHKGK</sequence>
<dbReference type="Proteomes" id="UP001157418">
    <property type="component" value="Unassembled WGS sequence"/>
</dbReference>
<organism evidence="1 2">
    <name type="scientific">Lactuca virosa</name>
    <dbReference type="NCBI Taxonomy" id="75947"/>
    <lineage>
        <taxon>Eukaryota</taxon>
        <taxon>Viridiplantae</taxon>
        <taxon>Streptophyta</taxon>
        <taxon>Embryophyta</taxon>
        <taxon>Tracheophyta</taxon>
        <taxon>Spermatophyta</taxon>
        <taxon>Magnoliopsida</taxon>
        <taxon>eudicotyledons</taxon>
        <taxon>Gunneridae</taxon>
        <taxon>Pentapetalae</taxon>
        <taxon>asterids</taxon>
        <taxon>campanulids</taxon>
        <taxon>Asterales</taxon>
        <taxon>Asteraceae</taxon>
        <taxon>Cichorioideae</taxon>
        <taxon>Cichorieae</taxon>
        <taxon>Lactucinae</taxon>
        <taxon>Lactuca</taxon>
    </lineage>
</organism>
<name>A0AAU9M1K8_9ASTR</name>
<comment type="caution">
    <text evidence="1">The sequence shown here is derived from an EMBL/GenBank/DDBJ whole genome shotgun (WGS) entry which is preliminary data.</text>
</comment>
<keyword evidence="2" id="KW-1185">Reference proteome</keyword>